<feature type="transmembrane region" description="Helical" evidence="6">
    <location>
        <begin position="341"/>
        <end position="361"/>
    </location>
</feature>
<accession>A0A8H7WIJ3</accession>
<name>A0A8H7WIJ3_9HELO</name>
<evidence type="ECO:0000256" key="2">
    <source>
        <dbReference type="ARBA" id="ARBA00022448"/>
    </source>
</evidence>
<keyword evidence="9" id="KW-1185">Reference proteome</keyword>
<dbReference type="Gene3D" id="1.20.1250.20">
    <property type="entry name" value="MFS general substrate transporter like domains"/>
    <property type="match status" value="1"/>
</dbReference>
<feature type="transmembrane region" description="Helical" evidence="6">
    <location>
        <begin position="228"/>
        <end position="248"/>
    </location>
</feature>
<evidence type="ECO:0000256" key="4">
    <source>
        <dbReference type="ARBA" id="ARBA00022989"/>
    </source>
</evidence>
<feature type="transmembrane region" description="Helical" evidence="6">
    <location>
        <begin position="131"/>
        <end position="151"/>
    </location>
</feature>
<feature type="transmembrane region" description="Helical" evidence="6">
    <location>
        <begin position="62"/>
        <end position="79"/>
    </location>
</feature>
<feature type="transmembrane region" description="Helical" evidence="6">
    <location>
        <begin position="193"/>
        <end position="216"/>
    </location>
</feature>
<evidence type="ECO:0000256" key="5">
    <source>
        <dbReference type="ARBA" id="ARBA00023136"/>
    </source>
</evidence>
<organism evidence="8 9">
    <name type="scientific">Cadophora malorum</name>
    <dbReference type="NCBI Taxonomy" id="108018"/>
    <lineage>
        <taxon>Eukaryota</taxon>
        <taxon>Fungi</taxon>
        <taxon>Dikarya</taxon>
        <taxon>Ascomycota</taxon>
        <taxon>Pezizomycotina</taxon>
        <taxon>Leotiomycetes</taxon>
        <taxon>Helotiales</taxon>
        <taxon>Ploettnerulaceae</taxon>
        <taxon>Cadophora</taxon>
    </lineage>
</organism>
<dbReference type="InterPro" id="IPR020846">
    <property type="entry name" value="MFS_dom"/>
</dbReference>
<dbReference type="PROSITE" id="PS50850">
    <property type="entry name" value="MFS"/>
    <property type="match status" value="1"/>
</dbReference>
<dbReference type="PANTHER" id="PTHR43791:SF84">
    <property type="entry name" value="TRANSPORTER, PUTATIVE (AFU_ORTHOLOGUE AFUA_3G09170)-RELATED"/>
    <property type="match status" value="1"/>
</dbReference>
<dbReference type="InterPro" id="IPR036259">
    <property type="entry name" value="MFS_trans_sf"/>
</dbReference>
<dbReference type="GO" id="GO:0022857">
    <property type="term" value="F:transmembrane transporter activity"/>
    <property type="evidence" value="ECO:0007669"/>
    <property type="project" value="InterPro"/>
</dbReference>
<reference evidence="8" key="1">
    <citation type="submission" date="2021-02" db="EMBL/GenBank/DDBJ databases">
        <title>Genome sequence Cadophora malorum strain M34.</title>
        <authorList>
            <person name="Stefanovic E."/>
            <person name="Vu D."/>
            <person name="Scully C."/>
            <person name="Dijksterhuis J."/>
            <person name="Roader J."/>
            <person name="Houbraken J."/>
        </authorList>
    </citation>
    <scope>NUCLEOTIDE SEQUENCE</scope>
    <source>
        <strain evidence="8">M34</strain>
    </source>
</reference>
<dbReference type="FunFam" id="1.20.1250.20:FF:000057">
    <property type="entry name" value="MFS general substrate transporter"/>
    <property type="match status" value="1"/>
</dbReference>
<dbReference type="OrthoDB" id="2250022at2759"/>
<dbReference type="EMBL" id="JAFJYH010000009">
    <property type="protein sequence ID" value="KAG4425535.1"/>
    <property type="molecule type" value="Genomic_DNA"/>
</dbReference>
<evidence type="ECO:0000256" key="1">
    <source>
        <dbReference type="ARBA" id="ARBA00004141"/>
    </source>
</evidence>
<protein>
    <recommendedName>
        <fullName evidence="7">Major facilitator superfamily (MFS) profile domain-containing protein</fullName>
    </recommendedName>
</protein>
<evidence type="ECO:0000313" key="9">
    <source>
        <dbReference type="Proteomes" id="UP000664132"/>
    </source>
</evidence>
<keyword evidence="3 6" id="KW-0812">Transmembrane</keyword>
<feature type="transmembrane region" description="Helical" evidence="6">
    <location>
        <begin position="100"/>
        <end position="119"/>
    </location>
</feature>
<feature type="domain" description="Major facilitator superfamily (MFS) profile" evidence="7">
    <location>
        <begin position="66"/>
        <end position="459"/>
    </location>
</feature>
<evidence type="ECO:0000313" key="8">
    <source>
        <dbReference type="EMBL" id="KAG4425535.1"/>
    </source>
</evidence>
<keyword evidence="2" id="KW-0813">Transport</keyword>
<comment type="subcellular location">
    <subcellularLocation>
        <location evidence="1">Membrane</location>
        <topology evidence="1">Multi-pass membrane protein</topology>
    </subcellularLocation>
</comment>
<dbReference type="GO" id="GO:0016020">
    <property type="term" value="C:membrane"/>
    <property type="evidence" value="ECO:0007669"/>
    <property type="project" value="UniProtKB-SubCell"/>
</dbReference>
<dbReference type="PANTHER" id="PTHR43791">
    <property type="entry name" value="PERMEASE-RELATED"/>
    <property type="match status" value="1"/>
</dbReference>
<evidence type="ECO:0000256" key="3">
    <source>
        <dbReference type="ARBA" id="ARBA00022692"/>
    </source>
</evidence>
<feature type="transmembrane region" description="Helical" evidence="6">
    <location>
        <begin position="400"/>
        <end position="421"/>
    </location>
</feature>
<evidence type="ECO:0000259" key="7">
    <source>
        <dbReference type="PROSITE" id="PS50850"/>
    </source>
</evidence>
<evidence type="ECO:0000256" key="6">
    <source>
        <dbReference type="SAM" id="Phobius"/>
    </source>
</evidence>
<dbReference type="Proteomes" id="UP000664132">
    <property type="component" value="Unassembled WGS sequence"/>
</dbReference>
<proteinExistence type="predicted"/>
<comment type="caution">
    <text evidence="8">The sequence shown here is derived from an EMBL/GenBank/DDBJ whole genome shotgun (WGS) entry which is preliminary data.</text>
</comment>
<gene>
    <name evidence="8" type="ORF">IFR04_001232</name>
</gene>
<dbReference type="InterPro" id="IPR011701">
    <property type="entry name" value="MFS"/>
</dbReference>
<keyword evidence="5 6" id="KW-0472">Membrane</keyword>
<dbReference type="Pfam" id="PF07690">
    <property type="entry name" value="MFS_1"/>
    <property type="match status" value="1"/>
</dbReference>
<dbReference type="SUPFAM" id="SSF103473">
    <property type="entry name" value="MFS general substrate transporter"/>
    <property type="match status" value="1"/>
</dbReference>
<feature type="transmembrane region" description="Helical" evidence="6">
    <location>
        <begin position="367"/>
        <end position="388"/>
    </location>
</feature>
<dbReference type="AlphaFoldDB" id="A0A8H7WIJ3"/>
<sequence>MSAPQGDEKVIATVEHVDNKVDRVDKADSGSMMKEVGAEDNLDRFGAWKKTDPAEIALVRKLDWHIMPILWLMYFLNFLDRNAMVNGKLDGLAKDLNLKGTQYNTLVSILFVGYLLGQVPSNMILNRVKPAWYMSGFMMAWAIVSTLTCLVQNFEGMLAARFMLGVTEAPFYPGALYMVSQFYTRKEVAARMAIFYTGNMLASSFSGLIAAGIFAGLGGVHGIAGWRWLFIIQGVVTVAVAAVGVVLLPNSPLETRWLTPEERQLAHSRMERDMTGRRAGTSTWVGLREACTDYRTWIFALMINLHLSANGFKNFMPTVVKTLGFNTTVTLSSGKYNERTWHITISKLIAIGGFALAWGTLNIPARYFAMCVFVGATYGVNNIGMGWVSSTLGQTNEKKAVAVAIANTMGNLGSVYTPYLWPDDDAPRFATAMGASIGFSAGVIVIAWVMRFILMRENRKIKAEENEVVNLYAY</sequence>
<keyword evidence="4 6" id="KW-1133">Transmembrane helix</keyword>
<feature type="transmembrane region" description="Helical" evidence="6">
    <location>
        <begin position="433"/>
        <end position="454"/>
    </location>
</feature>